<dbReference type="OrthoDB" id="9602at2157"/>
<organism evidence="17 18">
    <name type="scientific">Sulfuracidifex metallicus DSM 6482 = JCM 9184</name>
    <dbReference type="NCBI Taxonomy" id="523847"/>
    <lineage>
        <taxon>Archaea</taxon>
        <taxon>Thermoproteota</taxon>
        <taxon>Thermoprotei</taxon>
        <taxon>Sulfolobales</taxon>
        <taxon>Sulfolobaceae</taxon>
        <taxon>Sulfuracidifex</taxon>
    </lineage>
</organism>
<evidence type="ECO:0000256" key="13">
    <source>
        <dbReference type="ARBA" id="ARBA00048567"/>
    </source>
</evidence>
<keyword evidence="11 14" id="KW-0067">ATP-binding</keyword>
<keyword evidence="7 14" id="KW-0028">Amino-acid biosynthesis</keyword>
<evidence type="ECO:0000256" key="9">
    <source>
        <dbReference type="ARBA" id="ARBA00022741"/>
    </source>
</evidence>
<reference evidence="17 18" key="1">
    <citation type="submission" date="2019-10" db="EMBL/GenBank/DDBJ databases">
        <title>Sequencing and Assembly of Multiple Reported Metal-Biooxidizing Members of the Extremely Thermoacidophilic Archaeal Family Sulfolobaceae.</title>
        <authorList>
            <person name="Counts J.A."/>
            <person name="Kelly R.M."/>
        </authorList>
    </citation>
    <scope>NUCLEOTIDE SEQUENCE [LARGE SCALE GENOMIC DNA]</scope>
    <source>
        <strain evidence="17 18">DSM 6482</strain>
    </source>
</reference>
<keyword evidence="9 14" id="KW-0547">Nucleotide-binding</keyword>
<dbReference type="InterPro" id="IPR036554">
    <property type="entry name" value="GHMP_kinase_C_sf"/>
</dbReference>
<evidence type="ECO:0000256" key="7">
    <source>
        <dbReference type="ARBA" id="ARBA00022605"/>
    </source>
</evidence>
<evidence type="ECO:0000256" key="3">
    <source>
        <dbReference type="ARBA" id="ARBA00010202"/>
    </source>
</evidence>
<feature type="domain" description="GHMP kinase N-terminal" evidence="15">
    <location>
        <begin position="44"/>
        <end position="130"/>
    </location>
</feature>
<dbReference type="Pfam" id="PF00288">
    <property type="entry name" value="GHMP_kinases_N"/>
    <property type="match status" value="1"/>
</dbReference>
<evidence type="ECO:0000256" key="8">
    <source>
        <dbReference type="ARBA" id="ARBA00022679"/>
    </source>
</evidence>
<evidence type="ECO:0000256" key="6">
    <source>
        <dbReference type="ARBA" id="ARBA00022490"/>
    </source>
</evidence>
<dbReference type="UniPathway" id="UPA00053">
    <property type="reaction ID" value="UER00088"/>
</dbReference>
<evidence type="ECO:0000256" key="10">
    <source>
        <dbReference type="ARBA" id="ARBA00022777"/>
    </source>
</evidence>
<comment type="catalytic activity">
    <reaction evidence="13 14">
        <text>shikimate + ATP = 3-phosphoshikimate + ADP + H(+)</text>
        <dbReference type="Rhea" id="RHEA:13121"/>
        <dbReference type="ChEBI" id="CHEBI:15378"/>
        <dbReference type="ChEBI" id="CHEBI:30616"/>
        <dbReference type="ChEBI" id="CHEBI:36208"/>
        <dbReference type="ChEBI" id="CHEBI:145989"/>
        <dbReference type="ChEBI" id="CHEBI:456216"/>
        <dbReference type="EC" id="2.7.1.71"/>
    </reaction>
</comment>
<accession>A0A6A9QJQ3</accession>
<comment type="subcellular location">
    <subcellularLocation>
        <location evidence="1 14">Cytoplasm</location>
    </subcellularLocation>
</comment>
<dbReference type="InterPro" id="IPR010189">
    <property type="entry name" value="SK_arc"/>
</dbReference>
<sequence>MRAYGGISIVNAIPCWLGSSAAVDLKIKVSIEETRERDPSESRLVKEILDFFEKRWNIPHVKVKVESDVPSRSGLKSSSAVSVALIHELYSKFSIENYLSPPKLSAILSIKAGVSYTGALDDAAASYYGGISFTDNKYLKILKMSNPPKDVVVMILPRGDRPNVDLNKLKQFSSSFAGIFELAKRSIFDAMRINGTLIAEILGYDKTPINEAIKRGAIAAGISGNGPSYFALSKEGEEGPIYDSLKKFGEPILTRFVELEGDNQTI</sequence>
<comment type="caution">
    <text evidence="17">The sequence shown here is derived from an EMBL/GenBank/DDBJ whole genome shotgun (WGS) entry which is preliminary data.</text>
</comment>
<dbReference type="GO" id="GO:0004765">
    <property type="term" value="F:shikimate kinase activity"/>
    <property type="evidence" value="ECO:0007669"/>
    <property type="project" value="UniProtKB-UniRule"/>
</dbReference>
<keyword evidence="6 14" id="KW-0963">Cytoplasm</keyword>
<comment type="pathway">
    <text evidence="2 14">Metabolic intermediate biosynthesis; chorismate biosynthesis; chorismate from D-erythrose 4-phosphate and phosphoenolpyruvate: step 5/7.</text>
</comment>
<dbReference type="GO" id="GO:0009423">
    <property type="term" value="P:chorismate biosynthetic process"/>
    <property type="evidence" value="ECO:0007669"/>
    <property type="project" value="UniProtKB-UniRule"/>
</dbReference>
<dbReference type="PANTHER" id="PTHR20861:SF3">
    <property type="entry name" value="SHIKIMATE KINASE"/>
    <property type="match status" value="1"/>
</dbReference>
<dbReference type="EC" id="2.7.1.71" evidence="4 14"/>
<dbReference type="GO" id="GO:0005737">
    <property type="term" value="C:cytoplasm"/>
    <property type="evidence" value="ECO:0007669"/>
    <property type="project" value="UniProtKB-SubCell"/>
</dbReference>
<dbReference type="GO" id="GO:0008652">
    <property type="term" value="P:amino acid biosynthetic process"/>
    <property type="evidence" value="ECO:0007669"/>
    <property type="project" value="UniProtKB-KW"/>
</dbReference>
<evidence type="ECO:0000259" key="16">
    <source>
        <dbReference type="Pfam" id="PF08544"/>
    </source>
</evidence>
<dbReference type="GO" id="GO:0009073">
    <property type="term" value="P:aromatic amino acid family biosynthetic process"/>
    <property type="evidence" value="ECO:0007669"/>
    <property type="project" value="UniProtKB-KW"/>
</dbReference>
<evidence type="ECO:0000256" key="12">
    <source>
        <dbReference type="ARBA" id="ARBA00023141"/>
    </source>
</evidence>
<dbReference type="InterPro" id="IPR013750">
    <property type="entry name" value="GHMP_kinase_C_dom"/>
</dbReference>
<dbReference type="Pfam" id="PF08544">
    <property type="entry name" value="GHMP_kinases_C"/>
    <property type="match status" value="1"/>
</dbReference>
<dbReference type="PANTHER" id="PTHR20861">
    <property type="entry name" value="HOMOSERINE/4-DIPHOSPHOCYTIDYL-2-C-METHYL-D-ERYTHRITOL KINASE"/>
    <property type="match status" value="1"/>
</dbReference>
<dbReference type="AlphaFoldDB" id="A0A6A9QJQ3"/>
<dbReference type="NCBIfam" id="TIGR01920">
    <property type="entry name" value="Shik_kin_archae"/>
    <property type="match status" value="1"/>
</dbReference>
<dbReference type="InterPro" id="IPR014721">
    <property type="entry name" value="Ribsml_uS5_D2-typ_fold_subgr"/>
</dbReference>
<keyword evidence="8 14" id="KW-0808">Transferase</keyword>
<evidence type="ECO:0000313" key="17">
    <source>
        <dbReference type="EMBL" id="MUN28349.1"/>
    </source>
</evidence>
<dbReference type="GO" id="GO:0005524">
    <property type="term" value="F:ATP binding"/>
    <property type="evidence" value="ECO:0007669"/>
    <property type="project" value="UniProtKB-UniRule"/>
</dbReference>
<feature type="domain" description="GHMP kinase C-terminal" evidence="16">
    <location>
        <begin position="209"/>
        <end position="249"/>
    </location>
</feature>
<keyword evidence="10 14" id="KW-0418">Kinase</keyword>
<dbReference type="Gene3D" id="3.30.230.10">
    <property type="match status" value="1"/>
</dbReference>
<evidence type="ECO:0000256" key="5">
    <source>
        <dbReference type="ARBA" id="ARBA00013853"/>
    </source>
</evidence>
<evidence type="ECO:0000256" key="2">
    <source>
        <dbReference type="ARBA" id="ARBA00004842"/>
    </source>
</evidence>
<dbReference type="InterPro" id="IPR006204">
    <property type="entry name" value="GHMP_kinase_N_dom"/>
</dbReference>
<proteinExistence type="inferred from homology"/>
<dbReference type="SUPFAM" id="SSF54211">
    <property type="entry name" value="Ribosomal protein S5 domain 2-like"/>
    <property type="match status" value="1"/>
</dbReference>
<evidence type="ECO:0000256" key="1">
    <source>
        <dbReference type="ARBA" id="ARBA00004496"/>
    </source>
</evidence>
<dbReference type="SUPFAM" id="SSF55060">
    <property type="entry name" value="GHMP Kinase, C-terminal domain"/>
    <property type="match status" value="1"/>
</dbReference>
<dbReference type="RefSeq" id="WP_054838135.1">
    <property type="nucleotide sequence ID" value="NZ_BBBY01000005.1"/>
</dbReference>
<dbReference type="Proteomes" id="UP000470772">
    <property type="component" value="Unassembled WGS sequence"/>
</dbReference>
<gene>
    <name evidence="14" type="primary">aroK</name>
    <name evidence="17" type="ORF">GC250_02450</name>
</gene>
<evidence type="ECO:0000256" key="4">
    <source>
        <dbReference type="ARBA" id="ARBA00012154"/>
    </source>
</evidence>
<keyword evidence="12 14" id="KW-0057">Aromatic amino acid biosynthesis</keyword>
<evidence type="ECO:0000256" key="14">
    <source>
        <dbReference type="HAMAP-Rule" id="MF_00370"/>
    </source>
</evidence>
<evidence type="ECO:0000313" key="18">
    <source>
        <dbReference type="Proteomes" id="UP000470772"/>
    </source>
</evidence>
<evidence type="ECO:0000256" key="11">
    <source>
        <dbReference type="ARBA" id="ARBA00022840"/>
    </source>
</evidence>
<keyword evidence="18" id="KW-1185">Reference proteome</keyword>
<dbReference type="InterPro" id="IPR020568">
    <property type="entry name" value="Ribosomal_Su5_D2-typ_SF"/>
</dbReference>
<dbReference type="HAMAP" id="MF_00370">
    <property type="entry name" value="Shik_kinase_arch"/>
    <property type="match status" value="1"/>
</dbReference>
<comment type="similarity">
    <text evidence="3 14">Belongs to the GHMP kinase family. Archaeal shikimate kinase subfamily.</text>
</comment>
<feature type="binding site" evidence="14">
    <location>
        <begin position="70"/>
        <end position="80"/>
    </location>
    <ligand>
        <name>ATP</name>
        <dbReference type="ChEBI" id="CHEBI:30616"/>
    </ligand>
</feature>
<dbReference type="EMBL" id="WGGD01000005">
    <property type="protein sequence ID" value="MUN28349.1"/>
    <property type="molecule type" value="Genomic_DNA"/>
</dbReference>
<dbReference type="PIRSF" id="PIRSF005758">
    <property type="entry name" value="Shikimt_kin_arch"/>
    <property type="match status" value="1"/>
</dbReference>
<evidence type="ECO:0000259" key="15">
    <source>
        <dbReference type="Pfam" id="PF00288"/>
    </source>
</evidence>
<name>A0A6A9QJQ3_SULME</name>
<protein>
    <recommendedName>
        <fullName evidence="5 14">Shikimate kinase</fullName>
        <shortName evidence="14">SK</shortName>
        <ecNumber evidence="4 14">2.7.1.71</ecNumber>
    </recommendedName>
</protein>